<organism evidence="2">
    <name type="scientific">Capra hircus</name>
    <name type="common">Goat</name>
    <dbReference type="NCBI Taxonomy" id="9925"/>
    <lineage>
        <taxon>Eukaryota</taxon>
        <taxon>Metazoa</taxon>
        <taxon>Chordata</taxon>
        <taxon>Craniata</taxon>
        <taxon>Vertebrata</taxon>
        <taxon>Euteleostomi</taxon>
        <taxon>Mammalia</taxon>
        <taxon>Eutheria</taxon>
        <taxon>Laurasiatheria</taxon>
        <taxon>Artiodactyla</taxon>
        <taxon>Ruminantia</taxon>
        <taxon>Pecora</taxon>
        <taxon>Bovidae</taxon>
        <taxon>Caprinae</taxon>
        <taxon>Capra</taxon>
    </lineage>
</organism>
<feature type="compositionally biased region" description="Basic and acidic residues" evidence="1">
    <location>
        <begin position="181"/>
        <end position="190"/>
    </location>
</feature>
<accession>A0A8C2RI99</accession>
<feature type="region of interest" description="Disordered" evidence="1">
    <location>
        <begin position="119"/>
        <end position="217"/>
    </location>
</feature>
<sequence>MPDTPNSRFPSTEGPLGVESQASVWRDPPDLVGELCRTPPGHTLPYTGGTGPQEPGGPQAPSANALRPEEAVAATWQGPWALGALRPEPPQGTAPSFQEVTEPAVVVVDRQAVFPDTWSLTKERGWQERARPEPGPPESGRCTPVEDEQLGGETPSAGGLVRPAQGPETPRNPEGATEAATEARTDRPELPRAVAVDTPSTTERISTSSQAGARSPCSAWPRLADCMRPPCLRMSWPVTACLPTRSAR</sequence>
<protein>
    <submittedName>
        <fullName evidence="2">Uncharacterized protein</fullName>
    </submittedName>
</protein>
<feature type="compositionally biased region" description="Basic and acidic residues" evidence="1">
    <location>
        <begin position="121"/>
        <end position="132"/>
    </location>
</feature>
<name>A0A8C2RI99_CAPHI</name>
<reference evidence="2" key="1">
    <citation type="submission" date="2019-03" db="EMBL/GenBank/DDBJ databases">
        <title>Genome sequencing and reference-guided assembly of Black Bengal Goat (Capra hircus).</title>
        <authorList>
            <person name="Siddiki A.Z."/>
            <person name="Baten A."/>
            <person name="Billah M."/>
            <person name="Alam M.A.U."/>
            <person name="Shawrob K.S.M."/>
            <person name="Saha S."/>
            <person name="Chowdhury M."/>
            <person name="Rahman A.H."/>
            <person name="Stear M."/>
            <person name="Miah G."/>
            <person name="Das G.B."/>
            <person name="Hossain M.M."/>
            <person name="Kumkum M."/>
            <person name="Islam M.S."/>
            <person name="Mollah A.M."/>
            <person name="Ahsan A."/>
            <person name="Tusar F."/>
            <person name="Khan M.K.I."/>
        </authorList>
    </citation>
    <scope>NUCLEOTIDE SEQUENCE [LARGE SCALE GENOMIC DNA]</scope>
</reference>
<reference evidence="2" key="2">
    <citation type="submission" date="2025-08" db="UniProtKB">
        <authorList>
            <consortium name="Ensembl"/>
        </authorList>
    </citation>
    <scope>IDENTIFICATION</scope>
</reference>
<feature type="region of interest" description="Disordered" evidence="1">
    <location>
        <begin position="1"/>
        <end position="72"/>
    </location>
</feature>
<dbReference type="AlphaFoldDB" id="A0A8C2RI99"/>
<evidence type="ECO:0000313" key="2">
    <source>
        <dbReference type="Ensembl" id="ENSCHIP00010029352.1"/>
    </source>
</evidence>
<feature type="compositionally biased region" description="Low complexity" evidence="1">
    <location>
        <begin position="52"/>
        <end position="61"/>
    </location>
</feature>
<feature type="compositionally biased region" description="Polar residues" evidence="1">
    <location>
        <begin position="1"/>
        <end position="10"/>
    </location>
</feature>
<proteinExistence type="predicted"/>
<dbReference type="Ensembl" id="ENSCHIT00010041383.1">
    <property type="protein sequence ID" value="ENSCHIP00010029352.1"/>
    <property type="gene ID" value="ENSCHIG00010021871.1"/>
</dbReference>
<feature type="compositionally biased region" description="Polar residues" evidence="1">
    <location>
        <begin position="198"/>
        <end position="212"/>
    </location>
</feature>
<evidence type="ECO:0000256" key="1">
    <source>
        <dbReference type="SAM" id="MobiDB-lite"/>
    </source>
</evidence>